<organism evidence="2 3">
    <name type="scientific">Lentilactobacillus diolivorans</name>
    <dbReference type="NCBI Taxonomy" id="179838"/>
    <lineage>
        <taxon>Bacteria</taxon>
        <taxon>Bacillati</taxon>
        <taxon>Bacillota</taxon>
        <taxon>Bacilli</taxon>
        <taxon>Lactobacillales</taxon>
        <taxon>Lactobacillaceae</taxon>
        <taxon>Lentilactobacillus</taxon>
    </lineage>
</organism>
<sequence>MKSLLKISVATLLSLAALSTPNFGGIAVSANTRSISLKESIHILKRNGYGSEVSLPKLKARTSKRTLIWTYPGAQGMDKISLRPIGKHYVKIHAIFGTLHGGHFHVLHYPYAPHYKTVKR</sequence>
<name>A0ABQ0XAU3_9LACO</name>
<feature type="chain" id="PRO_5045197741" evidence="1">
    <location>
        <begin position="25"/>
        <end position="120"/>
    </location>
</feature>
<accession>A0ABQ0XAU3</accession>
<dbReference type="EMBL" id="BKAB01000009">
    <property type="protein sequence ID" value="GEP23188.1"/>
    <property type="molecule type" value="Genomic_DNA"/>
</dbReference>
<feature type="signal peptide" evidence="1">
    <location>
        <begin position="1"/>
        <end position="24"/>
    </location>
</feature>
<reference evidence="2 3" key="1">
    <citation type="submission" date="2019-07" db="EMBL/GenBank/DDBJ databases">
        <title>Whole genome shotgun sequence of Lactobacillus diolivorans NBRC 107869.</title>
        <authorList>
            <person name="Hosoyama A."/>
            <person name="Uohara A."/>
            <person name="Ohji S."/>
            <person name="Ichikawa N."/>
        </authorList>
    </citation>
    <scope>NUCLEOTIDE SEQUENCE [LARGE SCALE GENOMIC DNA]</scope>
    <source>
        <strain evidence="2 3">NBRC 107869</strain>
    </source>
</reference>
<gene>
    <name evidence="2" type="ORF">LDI01_07810</name>
</gene>
<keyword evidence="3" id="KW-1185">Reference proteome</keyword>
<proteinExistence type="predicted"/>
<evidence type="ECO:0000313" key="2">
    <source>
        <dbReference type="EMBL" id="GEP23188.1"/>
    </source>
</evidence>
<keyword evidence="1" id="KW-0732">Signal</keyword>
<dbReference type="RefSeq" id="WP_057864841.1">
    <property type="nucleotide sequence ID" value="NZ_BKAB01000009.1"/>
</dbReference>
<evidence type="ECO:0000256" key="1">
    <source>
        <dbReference type="SAM" id="SignalP"/>
    </source>
</evidence>
<protein>
    <submittedName>
        <fullName evidence="2">Uncharacterized protein</fullName>
    </submittedName>
</protein>
<dbReference type="Proteomes" id="UP000321409">
    <property type="component" value="Unassembled WGS sequence"/>
</dbReference>
<comment type="caution">
    <text evidence="2">The sequence shown here is derived from an EMBL/GenBank/DDBJ whole genome shotgun (WGS) entry which is preliminary data.</text>
</comment>
<evidence type="ECO:0000313" key="3">
    <source>
        <dbReference type="Proteomes" id="UP000321409"/>
    </source>
</evidence>